<gene>
    <name evidence="3" type="ORF">K6K41_01825</name>
</gene>
<evidence type="ECO:0000313" key="3">
    <source>
        <dbReference type="EMBL" id="QZO00504.1"/>
    </source>
</evidence>
<keyword evidence="2" id="KW-0472">Membrane</keyword>
<feature type="transmembrane region" description="Helical" evidence="2">
    <location>
        <begin position="134"/>
        <end position="153"/>
    </location>
</feature>
<protein>
    <submittedName>
        <fullName evidence="3">Exopolysaccharide biosynthesis protein</fullName>
    </submittedName>
</protein>
<feature type="transmembrane region" description="Helical" evidence="2">
    <location>
        <begin position="173"/>
        <end position="200"/>
    </location>
</feature>
<keyword evidence="2" id="KW-0812">Transmembrane</keyword>
<keyword evidence="4" id="KW-1185">Reference proteome</keyword>
<dbReference type="InterPro" id="IPR010331">
    <property type="entry name" value="ExoD"/>
</dbReference>
<evidence type="ECO:0000313" key="4">
    <source>
        <dbReference type="Proteomes" id="UP000825701"/>
    </source>
</evidence>
<dbReference type="Pfam" id="PF06055">
    <property type="entry name" value="ExoD"/>
    <property type="match status" value="1"/>
</dbReference>
<evidence type="ECO:0000256" key="1">
    <source>
        <dbReference type="SAM" id="MobiDB-lite"/>
    </source>
</evidence>
<accession>A0A9E6RBY9</accession>
<sequence length="301" mass="31685">MTDIAIRPNAMARTSDLLRNILLANPNVEVFTVGQILDSLGADRTEASLVFFSMPSIVPAPDLPSMSGLSTGMLAGQMIAGRKTTSLPKAVLNKKVPRRSLAVAIHALAPVIEAAEKISKPRLRWATCPLARRVLGLLLFILAVAIAFPVIGFDPLHAASISVISLGLAEQDGLAILLGVMAGVISLVLIATSGLTAKILKSKIAKWLRKLARKAGAGALPHVREARLDASGFDAPLRVAGDAALVGSGAPRRRASRARAGRAEARAFGRTPARRRASSRSPRQIRPVRGAPIQILADGVK</sequence>
<keyword evidence="2" id="KW-1133">Transmembrane helix</keyword>
<name>A0A9E6RBY9_9HYPH</name>
<organism evidence="3 4">
    <name type="scientific">Chenggangzhangella methanolivorans</name>
    <dbReference type="NCBI Taxonomy" id="1437009"/>
    <lineage>
        <taxon>Bacteria</taxon>
        <taxon>Pseudomonadati</taxon>
        <taxon>Pseudomonadota</taxon>
        <taxon>Alphaproteobacteria</taxon>
        <taxon>Hyphomicrobiales</taxon>
        <taxon>Methylopilaceae</taxon>
        <taxon>Chenggangzhangella</taxon>
    </lineage>
</organism>
<dbReference type="AlphaFoldDB" id="A0A9E6RBY9"/>
<dbReference type="KEGG" id="cmet:K6K41_01825"/>
<dbReference type="PANTHER" id="PTHR41795">
    <property type="entry name" value="EXOPOLYSACCHARIDE SYNTHESIS PROTEIN"/>
    <property type="match status" value="1"/>
</dbReference>
<dbReference type="PANTHER" id="PTHR41795:SF1">
    <property type="entry name" value="EXOPOLYSACCHARIDE SYNTHESIS PROTEIN"/>
    <property type="match status" value="1"/>
</dbReference>
<reference evidence="3" key="1">
    <citation type="submission" date="2021-08" db="EMBL/GenBank/DDBJ databases">
        <authorList>
            <person name="Zhang H."/>
            <person name="Xu M."/>
            <person name="Yu Z."/>
            <person name="Yang L."/>
            <person name="Cai Y."/>
        </authorList>
    </citation>
    <scope>NUCLEOTIDE SEQUENCE</scope>
    <source>
        <strain evidence="3">CHL1</strain>
    </source>
</reference>
<evidence type="ECO:0000256" key="2">
    <source>
        <dbReference type="SAM" id="Phobius"/>
    </source>
</evidence>
<dbReference type="EMBL" id="CP081869">
    <property type="protein sequence ID" value="QZO00504.1"/>
    <property type="molecule type" value="Genomic_DNA"/>
</dbReference>
<feature type="compositionally biased region" description="Basic residues" evidence="1">
    <location>
        <begin position="251"/>
        <end position="260"/>
    </location>
</feature>
<dbReference type="Proteomes" id="UP000825701">
    <property type="component" value="Chromosome"/>
</dbReference>
<proteinExistence type="predicted"/>
<feature type="region of interest" description="Disordered" evidence="1">
    <location>
        <begin position="251"/>
        <end position="284"/>
    </location>
</feature>
<dbReference type="RefSeq" id="WP_261403702.1">
    <property type="nucleotide sequence ID" value="NZ_CP081869.1"/>
</dbReference>